<dbReference type="InterPro" id="IPR020471">
    <property type="entry name" value="AKR"/>
</dbReference>
<proteinExistence type="inferred from homology"/>
<evidence type="ECO:0000259" key="4">
    <source>
        <dbReference type="Pfam" id="PF00248"/>
    </source>
</evidence>
<dbReference type="PANTHER" id="PTHR43827">
    <property type="entry name" value="2,5-DIKETO-D-GLUCONIC ACID REDUCTASE"/>
    <property type="match status" value="1"/>
</dbReference>
<dbReference type="InterPro" id="IPR036812">
    <property type="entry name" value="NAD(P)_OxRdtase_dom_sf"/>
</dbReference>
<comment type="similarity">
    <text evidence="1">Belongs to the aldo/keto reductase family.</text>
</comment>
<keyword evidence="3" id="KW-0560">Oxidoreductase</keyword>
<dbReference type="PROSITE" id="PS00798">
    <property type="entry name" value="ALDOKETO_REDUCTASE_1"/>
    <property type="match status" value="1"/>
</dbReference>
<reference evidence="5 6" key="1">
    <citation type="submission" date="2017-07" db="EMBL/GenBank/DDBJ databases">
        <authorList>
            <person name="Talla V."/>
            <person name="Backstrom N."/>
        </authorList>
    </citation>
    <scope>NUCLEOTIDE SEQUENCE [LARGE SCALE GENOMIC DNA]</scope>
</reference>
<accession>A0A5E4Q9U5</accession>
<gene>
    <name evidence="5" type="ORF">LSINAPIS_LOCUS5886</name>
</gene>
<evidence type="ECO:0000256" key="1">
    <source>
        <dbReference type="ARBA" id="ARBA00007905"/>
    </source>
</evidence>
<keyword evidence="6" id="KW-1185">Reference proteome</keyword>
<keyword evidence="2" id="KW-0521">NADP</keyword>
<dbReference type="GO" id="GO:0016616">
    <property type="term" value="F:oxidoreductase activity, acting on the CH-OH group of donors, NAD or NADP as acceptor"/>
    <property type="evidence" value="ECO:0007669"/>
    <property type="project" value="UniProtKB-ARBA"/>
</dbReference>
<dbReference type="Gene3D" id="3.20.20.100">
    <property type="entry name" value="NADP-dependent oxidoreductase domain"/>
    <property type="match status" value="1"/>
</dbReference>
<dbReference type="AlphaFoldDB" id="A0A5E4Q9U5"/>
<evidence type="ECO:0000313" key="5">
    <source>
        <dbReference type="EMBL" id="VVC93767.1"/>
    </source>
</evidence>
<organism evidence="5 6">
    <name type="scientific">Leptidea sinapis</name>
    <dbReference type="NCBI Taxonomy" id="189913"/>
    <lineage>
        <taxon>Eukaryota</taxon>
        <taxon>Metazoa</taxon>
        <taxon>Ecdysozoa</taxon>
        <taxon>Arthropoda</taxon>
        <taxon>Hexapoda</taxon>
        <taxon>Insecta</taxon>
        <taxon>Pterygota</taxon>
        <taxon>Neoptera</taxon>
        <taxon>Endopterygota</taxon>
        <taxon>Lepidoptera</taxon>
        <taxon>Glossata</taxon>
        <taxon>Ditrysia</taxon>
        <taxon>Papilionoidea</taxon>
        <taxon>Pieridae</taxon>
        <taxon>Dismorphiinae</taxon>
        <taxon>Leptidea</taxon>
    </lineage>
</organism>
<dbReference type="Pfam" id="PF00248">
    <property type="entry name" value="Aldo_ket_red"/>
    <property type="match status" value="1"/>
</dbReference>
<sequence length="115" mass="13051">MATSGPPDFGKTNIILKNGYKIPAVGIGTYRVRNYEDMYMLVDGALAAGYRLFDTASVYNNEHWLGAALRTLLPKYELDRRDIFITTKLVKYKIRQNILSDILILDYASSILTQL</sequence>
<dbReference type="InterPro" id="IPR023210">
    <property type="entry name" value="NADP_OxRdtase_dom"/>
</dbReference>
<protein>
    <recommendedName>
        <fullName evidence="4">NADP-dependent oxidoreductase domain-containing protein</fullName>
    </recommendedName>
</protein>
<evidence type="ECO:0000256" key="2">
    <source>
        <dbReference type="ARBA" id="ARBA00022857"/>
    </source>
</evidence>
<dbReference type="EMBL" id="FZQP02001770">
    <property type="protein sequence ID" value="VVC93767.1"/>
    <property type="molecule type" value="Genomic_DNA"/>
</dbReference>
<feature type="domain" description="NADP-dependent oxidoreductase" evidence="4">
    <location>
        <begin position="26"/>
        <end position="91"/>
    </location>
</feature>
<dbReference type="Proteomes" id="UP000324832">
    <property type="component" value="Unassembled WGS sequence"/>
</dbReference>
<dbReference type="PANTHER" id="PTHR43827:SF3">
    <property type="entry name" value="NADP-DEPENDENT OXIDOREDUCTASE DOMAIN-CONTAINING PROTEIN"/>
    <property type="match status" value="1"/>
</dbReference>
<evidence type="ECO:0000256" key="3">
    <source>
        <dbReference type="ARBA" id="ARBA00023002"/>
    </source>
</evidence>
<name>A0A5E4Q9U5_9NEOP</name>
<dbReference type="InterPro" id="IPR018170">
    <property type="entry name" value="Aldo/ket_reductase_CS"/>
</dbReference>
<evidence type="ECO:0000313" key="6">
    <source>
        <dbReference type="Proteomes" id="UP000324832"/>
    </source>
</evidence>
<dbReference type="SUPFAM" id="SSF51430">
    <property type="entry name" value="NAD(P)-linked oxidoreductase"/>
    <property type="match status" value="1"/>
</dbReference>